<evidence type="ECO:0000313" key="2">
    <source>
        <dbReference type="Proteomes" id="UP000541352"/>
    </source>
</evidence>
<evidence type="ECO:0008006" key="3">
    <source>
        <dbReference type="Google" id="ProtNLM"/>
    </source>
</evidence>
<evidence type="ECO:0000313" key="1">
    <source>
        <dbReference type="EMBL" id="MBB3840147.1"/>
    </source>
</evidence>
<gene>
    <name evidence="1" type="ORF">FHS57_004160</name>
</gene>
<organism evidence="1 2">
    <name type="scientific">Runella defluvii</name>
    <dbReference type="NCBI Taxonomy" id="370973"/>
    <lineage>
        <taxon>Bacteria</taxon>
        <taxon>Pseudomonadati</taxon>
        <taxon>Bacteroidota</taxon>
        <taxon>Cytophagia</taxon>
        <taxon>Cytophagales</taxon>
        <taxon>Spirosomataceae</taxon>
        <taxon>Runella</taxon>
    </lineage>
</organism>
<sequence>MKGNNILRQKFCAFAIRVVRAYQYTDYFDPSQASSLLKNCDEILKIRGAILKTLKNHNS</sequence>
<dbReference type="Proteomes" id="UP000541352">
    <property type="component" value="Unassembled WGS sequence"/>
</dbReference>
<dbReference type="AlphaFoldDB" id="A0A7W5ZR69"/>
<dbReference type="EMBL" id="JACIBY010000009">
    <property type="protein sequence ID" value="MBB3840147.1"/>
    <property type="molecule type" value="Genomic_DNA"/>
</dbReference>
<proteinExistence type="predicted"/>
<accession>A0A7W5ZR69</accession>
<protein>
    <recommendedName>
        <fullName evidence="3">Four helix bundle protein</fullName>
    </recommendedName>
</protein>
<name>A0A7W5ZR69_9BACT</name>
<reference evidence="1 2" key="1">
    <citation type="submission" date="2020-08" db="EMBL/GenBank/DDBJ databases">
        <title>Genomic Encyclopedia of Type Strains, Phase IV (KMG-IV): sequencing the most valuable type-strain genomes for metagenomic binning, comparative biology and taxonomic classification.</title>
        <authorList>
            <person name="Goeker M."/>
        </authorList>
    </citation>
    <scope>NUCLEOTIDE SEQUENCE [LARGE SCALE GENOMIC DNA]</scope>
    <source>
        <strain evidence="1 2">DSM 17976</strain>
    </source>
</reference>
<comment type="caution">
    <text evidence="1">The sequence shown here is derived from an EMBL/GenBank/DDBJ whole genome shotgun (WGS) entry which is preliminary data.</text>
</comment>
<keyword evidence="2" id="KW-1185">Reference proteome</keyword>